<evidence type="ECO:0000256" key="1">
    <source>
        <dbReference type="SAM" id="MobiDB-lite"/>
    </source>
</evidence>
<name>A0AAD6UJJ4_9AGAR</name>
<keyword evidence="3" id="KW-1185">Reference proteome</keyword>
<protein>
    <submittedName>
        <fullName evidence="2">Uncharacterized protein</fullName>
    </submittedName>
</protein>
<evidence type="ECO:0000313" key="3">
    <source>
        <dbReference type="Proteomes" id="UP001219525"/>
    </source>
</evidence>
<dbReference type="AlphaFoldDB" id="A0AAD6UJJ4"/>
<reference evidence="2" key="1">
    <citation type="submission" date="2023-03" db="EMBL/GenBank/DDBJ databases">
        <title>Massive genome expansion in bonnet fungi (Mycena s.s.) driven by repeated elements and novel gene families across ecological guilds.</title>
        <authorList>
            <consortium name="Lawrence Berkeley National Laboratory"/>
            <person name="Harder C.B."/>
            <person name="Miyauchi S."/>
            <person name="Viragh M."/>
            <person name="Kuo A."/>
            <person name="Thoen E."/>
            <person name="Andreopoulos B."/>
            <person name="Lu D."/>
            <person name="Skrede I."/>
            <person name="Drula E."/>
            <person name="Henrissat B."/>
            <person name="Morin E."/>
            <person name="Kohler A."/>
            <person name="Barry K."/>
            <person name="LaButti K."/>
            <person name="Morin E."/>
            <person name="Salamov A."/>
            <person name="Lipzen A."/>
            <person name="Mereny Z."/>
            <person name="Hegedus B."/>
            <person name="Baldrian P."/>
            <person name="Stursova M."/>
            <person name="Weitz H."/>
            <person name="Taylor A."/>
            <person name="Grigoriev I.V."/>
            <person name="Nagy L.G."/>
            <person name="Martin F."/>
            <person name="Kauserud H."/>
        </authorList>
    </citation>
    <scope>NUCLEOTIDE SEQUENCE</scope>
    <source>
        <strain evidence="2">9144</strain>
    </source>
</reference>
<dbReference type="Proteomes" id="UP001219525">
    <property type="component" value="Unassembled WGS sequence"/>
</dbReference>
<feature type="region of interest" description="Disordered" evidence="1">
    <location>
        <begin position="198"/>
        <end position="217"/>
    </location>
</feature>
<accession>A0AAD6UJJ4</accession>
<sequence length="217" mass="23148">MYAHNTFSLTSNSTTGVSTPEAPSSRQRLQTRSWTMKFSIGLEGIGAVYTIFFSRQPMLEADSDCKWREQQTEIAGNGCRRRASGATAVGGRYGRVRRQGIGNAADGSRVVDDVSITWALRGCAATGSGSVGNVADGSWVDDVSITWAGSKWRAAGGWWAVVMLRQQGLDENEHTAGRTERHDTNGLLASDDGIVGKAWDSGTGRGKDGGVTLSQSN</sequence>
<organism evidence="2 3">
    <name type="scientific">Mycena pura</name>
    <dbReference type="NCBI Taxonomy" id="153505"/>
    <lineage>
        <taxon>Eukaryota</taxon>
        <taxon>Fungi</taxon>
        <taxon>Dikarya</taxon>
        <taxon>Basidiomycota</taxon>
        <taxon>Agaricomycotina</taxon>
        <taxon>Agaricomycetes</taxon>
        <taxon>Agaricomycetidae</taxon>
        <taxon>Agaricales</taxon>
        <taxon>Marasmiineae</taxon>
        <taxon>Mycenaceae</taxon>
        <taxon>Mycena</taxon>
    </lineage>
</organism>
<evidence type="ECO:0000313" key="2">
    <source>
        <dbReference type="EMBL" id="KAJ7187454.1"/>
    </source>
</evidence>
<comment type="caution">
    <text evidence="2">The sequence shown here is derived from an EMBL/GenBank/DDBJ whole genome shotgun (WGS) entry which is preliminary data.</text>
</comment>
<proteinExistence type="predicted"/>
<gene>
    <name evidence="2" type="ORF">GGX14DRAFT_409173</name>
</gene>
<dbReference type="EMBL" id="JARJCW010000199">
    <property type="protein sequence ID" value="KAJ7187454.1"/>
    <property type="molecule type" value="Genomic_DNA"/>
</dbReference>
<feature type="region of interest" description="Disordered" evidence="1">
    <location>
        <begin position="1"/>
        <end position="29"/>
    </location>
</feature>